<comment type="similarity">
    <text evidence="1">Belongs to the short-chain dehydrogenases/reductases (SDR) family.</text>
</comment>
<evidence type="ECO:0000256" key="2">
    <source>
        <dbReference type="ARBA" id="ARBA00012948"/>
    </source>
</evidence>
<comment type="catalytic activity">
    <reaction evidence="4">
        <text>a (3R)-hydroxyacyl-[ACP] + NADP(+) = a 3-oxoacyl-[ACP] + NADPH + H(+)</text>
        <dbReference type="Rhea" id="RHEA:17397"/>
        <dbReference type="Rhea" id="RHEA-COMP:9916"/>
        <dbReference type="Rhea" id="RHEA-COMP:9945"/>
        <dbReference type="ChEBI" id="CHEBI:15378"/>
        <dbReference type="ChEBI" id="CHEBI:57783"/>
        <dbReference type="ChEBI" id="CHEBI:58349"/>
        <dbReference type="ChEBI" id="CHEBI:78776"/>
        <dbReference type="ChEBI" id="CHEBI:78827"/>
        <dbReference type="EC" id="1.1.1.100"/>
    </reaction>
</comment>
<dbReference type="GO" id="GO:0004316">
    <property type="term" value="F:3-oxoacyl-[acyl-carrier-protein] reductase (NADPH) activity"/>
    <property type="evidence" value="ECO:0007669"/>
    <property type="project" value="UniProtKB-EC"/>
</dbReference>
<dbReference type="STRING" id="5217.A0A4Q1B8W4"/>
<dbReference type="InterPro" id="IPR050259">
    <property type="entry name" value="SDR"/>
</dbReference>
<dbReference type="SUPFAM" id="SSF51735">
    <property type="entry name" value="NAD(P)-binding Rossmann-fold domains"/>
    <property type="match status" value="1"/>
</dbReference>
<organism evidence="5 6">
    <name type="scientific">Tremella mesenterica</name>
    <name type="common">Jelly fungus</name>
    <dbReference type="NCBI Taxonomy" id="5217"/>
    <lineage>
        <taxon>Eukaryota</taxon>
        <taxon>Fungi</taxon>
        <taxon>Dikarya</taxon>
        <taxon>Basidiomycota</taxon>
        <taxon>Agaricomycotina</taxon>
        <taxon>Tremellomycetes</taxon>
        <taxon>Tremellales</taxon>
        <taxon>Tremellaceae</taxon>
        <taxon>Tremella</taxon>
    </lineage>
</organism>
<evidence type="ECO:0000313" key="6">
    <source>
        <dbReference type="Proteomes" id="UP000289152"/>
    </source>
</evidence>
<comment type="caution">
    <text evidence="5">The sequence shown here is derived from an EMBL/GenBank/DDBJ whole genome shotgun (WGS) entry which is preliminary data.</text>
</comment>
<evidence type="ECO:0000256" key="1">
    <source>
        <dbReference type="ARBA" id="ARBA00006484"/>
    </source>
</evidence>
<proteinExistence type="inferred from homology"/>
<evidence type="ECO:0000313" key="5">
    <source>
        <dbReference type="EMBL" id="RXK35199.1"/>
    </source>
</evidence>
<gene>
    <name evidence="5" type="ORF">M231_07532</name>
</gene>
<protein>
    <recommendedName>
        <fullName evidence="2">3-oxoacyl-[acyl-carrier-protein] reductase</fullName>
        <ecNumber evidence="2">1.1.1.100</ecNumber>
    </recommendedName>
</protein>
<dbReference type="PROSITE" id="PS00061">
    <property type="entry name" value="ADH_SHORT"/>
    <property type="match status" value="1"/>
</dbReference>
<sequence>MSKVVLITGSTTGIGASTARLLSSKGYKVVVSGRRQDKGEEVVESIKSSGGQAIFFKVDVNSEDQVKELIRLTIEHYGRLDAAVNNAACALDDKIFGESSTDKFREMIETNVFGVFWCMQQEIKAMLNNGGGSIVNLTSMAGLNGIPLTSTYSATKHAVVGLTKSAALDYATQNIRINAVAPGAIRTEILNYAIESGAYPLEAIEGMFPMKRLGEPEEVAQGIAFLLENTYTTGTVLSIDGGFNAK</sequence>
<dbReference type="OrthoDB" id="498125at2759"/>
<name>A0A4Q1B8W4_TREME</name>
<dbReference type="PRINTS" id="PR00080">
    <property type="entry name" value="SDRFAMILY"/>
</dbReference>
<dbReference type="PRINTS" id="PR00081">
    <property type="entry name" value="GDHRDH"/>
</dbReference>
<dbReference type="NCBIfam" id="NF005559">
    <property type="entry name" value="PRK07231.1"/>
    <property type="match status" value="1"/>
</dbReference>
<dbReference type="AlphaFoldDB" id="A0A4Q1B8W4"/>
<dbReference type="GO" id="GO:0032787">
    <property type="term" value="P:monocarboxylic acid metabolic process"/>
    <property type="evidence" value="ECO:0007669"/>
    <property type="project" value="UniProtKB-ARBA"/>
</dbReference>
<dbReference type="EC" id="1.1.1.100" evidence="2"/>
<dbReference type="CDD" id="cd05233">
    <property type="entry name" value="SDR_c"/>
    <property type="match status" value="1"/>
</dbReference>
<dbReference type="EMBL" id="SDIL01000152">
    <property type="protein sequence ID" value="RXK35199.1"/>
    <property type="molecule type" value="Genomic_DNA"/>
</dbReference>
<dbReference type="Proteomes" id="UP000289152">
    <property type="component" value="Unassembled WGS sequence"/>
</dbReference>
<reference evidence="5 6" key="1">
    <citation type="submission" date="2016-06" db="EMBL/GenBank/DDBJ databases">
        <title>Evolution of pathogenesis and genome organization in the Tremellales.</title>
        <authorList>
            <person name="Cuomo C."/>
            <person name="Litvintseva A."/>
            <person name="Heitman J."/>
            <person name="Chen Y."/>
            <person name="Sun S."/>
            <person name="Springer D."/>
            <person name="Dromer F."/>
            <person name="Young S."/>
            <person name="Zeng Q."/>
            <person name="Chapman S."/>
            <person name="Gujja S."/>
            <person name="Saif S."/>
            <person name="Birren B."/>
        </authorList>
    </citation>
    <scope>NUCLEOTIDE SEQUENCE [LARGE SCALE GENOMIC DNA]</scope>
    <source>
        <strain evidence="5 6">ATCC 28783</strain>
    </source>
</reference>
<keyword evidence="3" id="KW-0521">NADP</keyword>
<dbReference type="VEuPathDB" id="FungiDB:TREMEDRAFT_27313"/>
<dbReference type="InterPro" id="IPR020904">
    <property type="entry name" value="Sc_DH/Rdtase_CS"/>
</dbReference>
<dbReference type="Pfam" id="PF13561">
    <property type="entry name" value="adh_short_C2"/>
    <property type="match status" value="1"/>
</dbReference>
<keyword evidence="6" id="KW-1185">Reference proteome</keyword>
<dbReference type="InParanoid" id="A0A4Q1B8W4"/>
<dbReference type="InterPro" id="IPR036291">
    <property type="entry name" value="NAD(P)-bd_dom_sf"/>
</dbReference>
<evidence type="ECO:0000256" key="3">
    <source>
        <dbReference type="ARBA" id="ARBA00022857"/>
    </source>
</evidence>
<dbReference type="Gene3D" id="3.40.50.720">
    <property type="entry name" value="NAD(P)-binding Rossmann-like Domain"/>
    <property type="match status" value="1"/>
</dbReference>
<accession>A0A4Q1B8W4</accession>
<evidence type="ECO:0000256" key="4">
    <source>
        <dbReference type="ARBA" id="ARBA00048508"/>
    </source>
</evidence>
<dbReference type="PANTHER" id="PTHR42879:SF2">
    <property type="entry name" value="3-OXOACYL-[ACYL-CARRIER-PROTEIN] REDUCTASE FABG"/>
    <property type="match status" value="1"/>
</dbReference>
<dbReference type="InterPro" id="IPR002347">
    <property type="entry name" value="SDR_fam"/>
</dbReference>
<dbReference type="PANTHER" id="PTHR42879">
    <property type="entry name" value="3-OXOACYL-(ACYL-CARRIER-PROTEIN) REDUCTASE"/>
    <property type="match status" value="1"/>
</dbReference>
<dbReference type="FunFam" id="3.40.50.720:FF:000084">
    <property type="entry name" value="Short-chain dehydrogenase reductase"/>
    <property type="match status" value="1"/>
</dbReference>